<comment type="caution">
    <text evidence="1">The sequence shown here is derived from an EMBL/GenBank/DDBJ whole genome shotgun (WGS) entry which is preliminary data.</text>
</comment>
<keyword evidence="2" id="KW-1185">Reference proteome</keyword>
<reference evidence="1" key="1">
    <citation type="submission" date="2020-03" db="EMBL/GenBank/DDBJ databases">
        <authorList>
            <person name="Chebbi M.A."/>
            <person name="Drezen J.M."/>
        </authorList>
    </citation>
    <scope>NUCLEOTIDE SEQUENCE</scope>
    <source>
        <tissue evidence="1">Whole body</tissue>
    </source>
</reference>
<gene>
    <name evidence="1" type="ORF">G9C98_008434</name>
</gene>
<proteinExistence type="predicted"/>
<accession>A0A8J5QW59</accession>
<evidence type="ECO:0000313" key="1">
    <source>
        <dbReference type="EMBL" id="KAG8033953.1"/>
    </source>
</evidence>
<reference evidence="1" key="2">
    <citation type="submission" date="2021-04" db="EMBL/GenBank/DDBJ databases">
        <title>Genome-wide patterns of bracovirus chromosomal integration into multiple host tissues during parasitism.</title>
        <authorList>
            <person name="Chebbi M.A.C."/>
        </authorList>
    </citation>
    <scope>NUCLEOTIDE SEQUENCE</scope>
    <source>
        <tissue evidence="1">Whole body</tissue>
    </source>
</reference>
<name>A0A8J5QW59_9HYME</name>
<protein>
    <submittedName>
        <fullName evidence="1">Uncharacterized protein</fullName>
    </submittedName>
</protein>
<evidence type="ECO:0000313" key="2">
    <source>
        <dbReference type="Proteomes" id="UP000729913"/>
    </source>
</evidence>
<sequence length="165" mass="18663">MVCLQVDNSVKKRKSARCCSRVCVYSCSGPQNKTTNQELSPKLVMGELKRVSVHHGLKYNGVVYSKIHPRFTPPHSHITIPAENCRRGRKEKDAEDLCGRASLEEKAREILPSAVPVYNKIYRLLQVAIARYLWGLDQCWILDTGFSGCFMLNAGLKVNKKKIKT</sequence>
<dbReference type="AlphaFoldDB" id="A0A8J5QW59"/>
<dbReference type="Proteomes" id="UP000729913">
    <property type="component" value="Unassembled WGS sequence"/>
</dbReference>
<dbReference type="EMBL" id="JAAOIC020000072">
    <property type="protein sequence ID" value="KAG8033953.1"/>
    <property type="molecule type" value="Genomic_DNA"/>
</dbReference>
<organism evidence="1 2">
    <name type="scientific">Cotesia typhae</name>
    <dbReference type="NCBI Taxonomy" id="2053667"/>
    <lineage>
        <taxon>Eukaryota</taxon>
        <taxon>Metazoa</taxon>
        <taxon>Ecdysozoa</taxon>
        <taxon>Arthropoda</taxon>
        <taxon>Hexapoda</taxon>
        <taxon>Insecta</taxon>
        <taxon>Pterygota</taxon>
        <taxon>Neoptera</taxon>
        <taxon>Endopterygota</taxon>
        <taxon>Hymenoptera</taxon>
        <taxon>Apocrita</taxon>
        <taxon>Ichneumonoidea</taxon>
        <taxon>Braconidae</taxon>
        <taxon>Microgastrinae</taxon>
        <taxon>Cotesia</taxon>
    </lineage>
</organism>